<keyword evidence="4" id="KW-1000">Mitochondrion outer membrane</keyword>
<dbReference type="PRINTS" id="PR00979">
    <property type="entry name" value="TAFAZZIN"/>
</dbReference>
<dbReference type="GO" id="GO:0005741">
    <property type="term" value="C:mitochondrial outer membrane"/>
    <property type="evidence" value="ECO:0007669"/>
    <property type="project" value="UniProtKB-SubCell"/>
</dbReference>
<keyword evidence="7" id="KW-0496">Mitochondrion</keyword>
<evidence type="ECO:0000256" key="4">
    <source>
        <dbReference type="ARBA" id="ARBA00022787"/>
    </source>
</evidence>
<evidence type="ECO:0000256" key="8">
    <source>
        <dbReference type="ARBA" id="ARBA00023136"/>
    </source>
</evidence>
<evidence type="ECO:0000256" key="1">
    <source>
        <dbReference type="ARBA" id="ARBA00004137"/>
    </source>
</evidence>
<evidence type="ECO:0000256" key="12">
    <source>
        <dbReference type="RuleBase" id="RU365062"/>
    </source>
</evidence>
<comment type="subcellular location">
    <subcellularLocation>
        <location evidence="1">Mitochondrion inner membrane</location>
        <topology evidence="1">Peripheral membrane protein</topology>
        <orientation evidence="1">Intermembrane side</orientation>
    </subcellularLocation>
    <subcellularLocation>
        <location evidence="10">Mitochondrion outer membrane</location>
        <topology evidence="10">Peripheral membrane protein</topology>
        <orientation evidence="10">Intermembrane side</orientation>
    </subcellularLocation>
</comment>
<dbReference type="OrthoDB" id="193467at2759"/>
<dbReference type="CDD" id="cd07989">
    <property type="entry name" value="LPLAT_AGPAT-like"/>
    <property type="match status" value="1"/>
</dbReference>
<proteinExistence type="inferred from homology"/>
<keyword evidence="8" id="KW-0472">Membrane</keyword>
<dbReference type="GO" id="GO:0005743">
    <property type="term" value="C:mitochondrial inner membrane"/>
    <property type="evidence" value="ECO:0007669"/>
    <property type="project" value="UniProtKB-SubCell"/>
</dbReference>
<dbReference type="EMBL" id="LAEV01000406">
    <property type="protein sequence ID" value="KKA30350.1"/>
    <property type="molecule type" value="Genomic_DNA"/>
</dbReference>
<evidence type="ECO:0000256" key="2">
    <source>
        <dbReference type="ARBA" id="ARBA00010524"/>
    </source>
</evidence>
<dbReference type="GO" id="GO:0035965">
    <property type="term" value="P:cardiolipin acyl-chain remodeling"/>
    <property type="evidence" value="ECO:0007669"/>
    <property type="project" value="TreeGrafter"/>
</dbReference>
<evidence type="ECO:0000313" key="14">
    <source>
        <dbReference type="EMBL" id="KKA30350.1"/>
    </source>
</evidence>
<gene>
    <name evidence="14" type="ORF">TD95_001043</name>
</gene>
<evidence type="ECO:0000256" key="3">
    <source>
        <dbReference type="ARBA" id="ARBA00022679"/>
    </source>
</evidence>
<accession>A0A0F4ZJG2</accession>
<dbReference type="GO" id="GO:0007007">
    <property type="term" value="P:inner mitochondrial membrane organization"/>
    <property type="evidence" value="ECO:0007669"/>
    <property type="project" value="TreeGrafter"/>
</dbReference>
<sequence length="352" mass="39122">MHQDVTAATTTTTTENIPDFPTLPWRLASSAVMGAMGLICKAYLFGLNRVTVTGLEHLTDKLDGRRERGLLTISNHVSVIDDPIIWGVLPIRHLFNPSVMRWSLGAHDICFQTPTSSTFFALGQVIPTHRFRYSPHGGVSQPSMTHALRMLSSSSAAATFAAHPLSVAASSSAAPTYTTDGTDSHRSPSFFRSRRNVWLHIFPEGCITQSPMNVMRYFKWGVARFVLEAQPPPDVVPMFINGTQDIMPEDRQPRWLPKCGVDVRIAFGAPLDTAAEFGDLIAEWRRLEDRFRAGKLSGDLHSSKEAEQLRMATVERMWEAVDRVKVAQGYPATPREQRLASTFAGEVRDNTL</sequence>
<evidence type="ECO:0000256" key="5">
    <source>
        <dbReference type="ARBA" id="ARBA00022792"/>
    </source>
</evidence>
<evidence type="ECO:0000256" key="6">
    <source>
        <dbReference type="ARBA" id="ARBA00023098"/>
    </source>
</evidence>
<comment type="similarity">
    <text evidence="2 12">Belongs to the taffazin family.</text>
</comment>
<name>A0A0F4ZJG2_9PEZI</name>
<reference evidence="14 15" key="1">
    <citation type="submission" date="2015-03" db="EMBL/GenBank/DDBJ databases">
        <authorList>
            <person name="Radwan O."/>
            <person name="Al-Naeli F.A."/>
            <person name="Rendon G.A."/>
            <person name="Fields C."/>
        </authorList>
    </citation>
    <scope>NUCLEOTIDE SEQUENCE [LARGE SCALE GENOMIC DNA]</scope>
    <source>
        <strain evidence="14">CR-DP1</strain>
    </source>
</reference>
<feature type="domain" description="Phospholipid/glycerol acyltransferase" evidence="13">
    <location>
        <begin position="70"/>
        <end position="243"/>
    </location>
</feature>
<keyword evidence="15" id="KW-1185">Reference proteome</keyword>
<dbReference type="PANTHER" id="PTHR12497:SF0">
    <property type="entry name" value="TAFAZZIN"/>
    <property type="match status" value="1"/>
</dbReference>
<evidence type="ECO:0000256" key="11">
    <source>
        <dbReference type="ARBA" id="ARBA00047906"/>
    </source>
</evidence>
<evidence type="ECO:0000256" key="9">
    <source>
        <dbReference type="ARBA" id="ARBA00023315"/>
    </source>
</evidence>
<comment type="caution">
    <text evidence="14">The sequence shown here is derived from an EMBL/GenBank/DDBJ whole genome shotgun (WGS) entry which is preliminary data.</text>
</comment>
<evidence type="ECO:0000256" key="10">
    <source>
        <dbReference type="ARBA" id="ARBA00024323"/>
    </source>
</evidence>
<keyword evidence="3" id="KW-0808">Transferase</keyword>
<dbReference type="Proteomes" id="UP000033483">
    <property type="component" value="Unassembled WGS sequence"/>
</dbReference>
<dbReference type="GO" id="GO:0047184">
    <property type="term" value="F:1-acylglycerophosphocholine O-acyltransferase activity"/>
    <property type="evidence" value="ECO:0007669"/>
    <property type="project" value="TreeGrafter"/>
</dbReference>
<protein>
    <recommendedName>
        <fullName evidence="12">Tafazzin family protein</fullName>
    </recommendedName>
</protein>
<organism evidence="14 15">
    <name type="scientific">Thielaviopsis punctulata</name>
    <dbReference type="NCBI Taxonomy" id="72032"/>
    <lineage>
        <taxon>Eukaryota</taxon>
        <taxon>Fungi</taxon>
        <taxon>Dikarya</taxon>
        <taxon>Ascomycota</taxon>
        <taxon>Pezizomycotina</taxon>
        <taxon>Sordariomycetes</taxon>
        <taxon>Hypocreomycetidae</taxon>
        <taxon>Microascales</taxon>
        <taxon>Ceratocystidaceae</taxon>
        <taxon>Thielaviopsis</taxon>
    </lineage>
</organism>
<dbReference type="PANTHER" id="PTHR12497">
    <property type="entry name" value="TAZ PROTEIN TAFAZZIN"/>
    <property type="match status" value="1"/>
</dbReference>
<dbReference type="InterPro" id="IPR002123">
    <property type="entry name" value="Plipid/glycerol_acylTrfase"/>
</dbReference>
<evidence type="ECO:0000313" key="15">
    <source>
        <dbReference type="Proteomes" id="UP000033483"/>
    </source>
</evidence>
<comment type="catalytic activity">
    <reaction evidence="11">
        <text>1'-[1,2-diacyl-sn-glycero-3-phospho],3'-[1-acyl-sn-glycero-3-phospho]-glycerol + a 1,2-diacyl-sn-glycero-3-phosphocholine = a cardiolipin + a 1-acyl-sn-glycero-3-phosphocholine</text>
        <dbReference type="Rhea" id="RHEA:33731"/>
        <dbReference type="ChEBI" id="CHEBI:57643"/>
        <dbReference type="ChEBI" id="CHEBI:58168"/>
        <dbReference type="ChEBI" id="CHEBI:62237"/>
        <dbReference type="ChEBI" id="CHEBI:64743"/>
    </reaction>
    <physiologicalReaction direction="left-to-right" evidence="11">
        <dbReference type="Rhea" id="RHEA:33732"/>
    </physiologicalReaction>
    <physiologicalReaction direction="right-to-left" evidence="11">
        <dbReference type="Rhea" id="RHEA:33733"/>
    </physiologicalReaction>
</comment>
<keyword evidence="5" id="KW-0999">Mitochondrion inner membrane</keyword>
<dbReference type="InterPro" id="IPR000872">
    <property type="entry name" value="Tafazzin"/>
</dbReference>
<evidence type="ECO:0000259" key="13">
    <source>
        <dbReference type="SMART" id="SM00563"/>
    </source>
</evidence>
<keyword evidence="6" id="KW-0443">Lipid metabolism</keyword>
<dbReference type="SUPFAM" id="SSF69593">
    <property type="entry name" value="Glycerol-3-phosphate (1)-acyltransferase"/>
    <property type="match status" value="1"/>
</dbReference>
<evidence type="ECO:0000256" key="7">
    <source>
        <dbReference type="ARBA" id="ARBA00023128"/>
    </source>
</evidence>
<keyword evidence="9" id="KW-0012">Acyltransferase</keyword>
<dbReference type="Pfam" id="PF01553">
    <property type="entry name" value="Acyltransferase"/>
    <property type="match status" value="1"/>
</dbReference>
<dbReference type="AlphaFoldDB" id="A0A0F4ZJG2"/>
<dbReference type="SMART" id="SM00563">
    <property type="entry name" value="PlsC"/>
    <property type="match status" value="1"/>
</dbReference>